<evidence type="ECO:0000313" key="3">
    <source>
        <dbReference type="Proteomes" id="UP000622552"/>
    </source>
</evidence>
<keyword evidence="2" id="KW-0067">ATP-binding</keyword>
<dbReference type="AlphaFoldDB" id="A0A8J7GF67"/>
<keyword evidence="2" id="KW-0547">Nucleotide-binding</keyword>
<dbReference type="Pfam" id="PF00350">
    <property type="entry name" value="Dynamin_N"/>
    <property type="match status" value="1"/>
</dbReference>
<dbReference type="Gene3D" id="3.40.50.300">
    <property type="entry name" value="P-loop containing nucleotide triphosphate hydrolases"/>
    <property type="match status" value="1"/>
</dbReference>
<dbReference type="PANTHER" id="PTHR42698">
    <property type="entry name" value="GTPASE ERA"/>
    <property type="match status" value="1"/>
</dbReference>
<evidence type="ECO:0000313" key="2">
    <source>
        <dbReference type="EMBL" id="MBG6139533.1"/>
    </source>
</evidence>
<dbReference type="InterPro" id="IPR027417">
    <property type="entry name" value="P-loop_NTPase"/>
</dbReference>
<feature type="domain" description="Dynamin N-terminal" evidence="1">
    <location>
        <begin position="61"/>
        <end position="204"/>
    </location>
</feature>
<dbReference type="GO" id="GO:0005524">
    <property type="term" value="F:ATP binding"/>
    <property type="evidence" value="ECO:0007669"/>
    <property type="project" value="UniProtKB-KW"/>
</dbReference>
<dbReference type="Proteomes" id="UP000622552">
    <property type="component" value="Unassembled WGS sequence"/>
</dbReference>
<organism evidence="2 3">
    <name type="scientific">Longispora fulva</name>
    <dbReference type="NCBI Taxonomy" id="619741"/>
    <lineage>
        <taxon>Bacteria</taxon>
        <taxon>Bacillati</taxon>
        <taxon>Actinomycetota</taxon>
        <taxon>Actinomycetes</taxon>
        <taxon>Micromonosporales</taxon>
        <taxon>Micromonosporaceae</taxon>
        <taxon>Longispora</taxon>
    </lineage>
</organism>
<dbReference type="InterPro" id="IPR045063">
    <property type="entry name" value="Dynamin_N"/>
</dbReference>
<evidence type="ECO:0000259" key="1">
    <source>
        <dbReference type="Pfam" id="PF00350"/>
    </source>
</evidence>
<accession>A0A8J7GF67</accession>
<comment type="caution">
    <text evidence="2">The sequence shown here is derived from an EMBL/GenBank/DDBJ whole genome shotgun (WGS) entry which is preliminary data.</text>
</comment>
<sequence length="566" mass="60334">MTGADQLGATLTELRGAVRGARFPLQTPGAGHARTVAHDLSEQLDDYLLPRLARLDAPVLVVVGGSTGAGKSTLINSLVRAPVSAAGVLRPTTRSPVLVSHPADSQWFRGFHILPRMSRATGMDTGMFRAIRDEDERPNPAANIHLVTATGLTPGLAFIDAPDIDSLVASNRELASQLFAAADLWLFVTTAARYSDAVPWEFLHAAKERDVALALVMDRVPPGAEAEVTAHFEELLAEHGLDEEQLFTISETTLDSHGLLPEAVIRPLSEWFAKLAGDAVSRAEVVRRTLDGAVRSVPDRVRTLADASGEQAAERDRVNDAVDAAYADALDTVRKDLSDGALLKGEVLARWQELVGTGELLRALQARVGRWRDRLAAAVTGRQVAGEPLREALTSGVAAVITAAGVEAEDRARAAVPDPPEPDPVTSAQAERLVRDWQAGVLELVRVEGASKRGMARVAAYTVNATGLLVMIAVFTATSFIPTGAEVGVAAGTTVVGQKILEAIFGDQAVRTLAAKARKDLLARVEALYAEDRARFVLDPPLAVPGDLRALADDIDRAREAWGTLR</sequence>
<dbReference type="GO" id="GO:0005525">
    <property type="term" value="F:GTP binding"/>
    <property type="evidence" value="ECO:0007669"/>
    <property type="project" value="InterPro"/>
</dbReference>
<reference evidence="2" key="1">
    <citation type="submission" date="2020-11" db="EMBL/GenBank/DDBJ databases">
        <title>Sequencing the genomes of 1000 actinobacteria strains.</title>
        <authorList>
            <person name="Klenk H.-P."/>
        </authorList>
    </citation>
    <scope>NUCLEOTIDE SEQUENCE</scope>
    <source>
        <strain evidence="2">DSM 45356</strain>
    </source>
</reference>
<dbReference type="SUPFAM" id="SSF52540">
    <property type="entry name" value="P-loop containing nucleoside triphosphate hydrolases"/>
    <property type="match status" value="1"/>
</dbReference>
<name>A0A8J7GF67_9ACTN</name>
<dbReference type="GO" id="GO:0043024">
    <property type="term" value="F:ribosomal small subunit binding"/>
    <property type="evidence" value="ECO:0007669"/>
    <property type="project" value="TreeGrafter"/>
</dbReference>
<dbReference type="GO" id="GO:0000028">
    <property type="term" value="P:ribosomal small subunit assembly"/>
    <property type="evidence" value="ECO:0007669"/>
    <property type="project" value="TreeGrafter"/>
</dbReference>
<gene>
    <name evidence="2" type="ORF">IW245_005727</name>
</gene>
<dbReference type="GO" id="GO:0019843">
    <property type="term" value="F:rRNA binding"/>
    <property type="evidence" value="ECO:0007669"/>
    <property type="project" value="TreeGrafter"/>
</dbReference>
<dbReference type="InterPro" id="IPR005662">
    <property type="entry name" value="GTPase_Era-like"/>
</dbReference>
<dbReference type="GO" id="GO:0005829">
    <property type="term" value="C:cytosol"/>
    <property type="evidence" value="ECO:0007669"/>
    <property type="project" value="TreeGrafter"/>
</dbReference>
<protein>
    <submittedName>
        <fullName evidence="2">Energy-coupling factor transporter ATP-binding protein EcfA2</fullName>
    </submittedName>
</protein>
<dbReference type="RefSeq" id="WP_233472898.1">
    <property type="nucleotide sequence ID" value="NZ_BONS01000008.1"/>
</dbReference>
<proteinExistence type="predicted"/>
<dbReference type="PANTHER" id="PTHR42698:SF1">
    <property type="entry name" value="GTPASE ERA, MITOCHONDRIAL"/>
    <property type="match status" value="1"/>
</dbReference>
<keyword evidence="3" id="KW-1185">Reference proteome</keyword>
<dbReference type="EMBL" id="JADOUF010000001">
    <property type="protein sequence ID" value="MBG6139533.1"/>
    <property type="molecule type" value="Genomic_DNA"/>
</dbReference>